<dbReference type="PANTHER" id="PTHR43409:SF7">
    <property type="entry name" value="BLL1977 PROTEIN"/>
    <property type="match status" value="1"/>
</dbReference>
<evidence type="ECO:0000256" key="4">
    <source>
        <dbReference type="ARBA" id="ARBA00022691"/>
    </source>
</evidence>
<protein>
    <submittedName>
        <fullName evidence="10">Hopanoid C-3 methylase</fullName>
        <ecNumber evidence="10">2.1.1.-</ecNumber>
    </submittedName>
</protein>
<comment type="cofactor">
    <cofactor evidence="1">
        <name>[4Fe-4S] cluster</name>
        <dbReference type="ChEBI" id="CHEBI:49883"/>
    </cofactor>
</comment>
<reference evidence="10 11" key="2">
    <citation type="submission" date="2020-05" db="EMBL/GenBank/DDBJ databases">
        <title>Draft genome sequence of Desulfovibrio sp. strainFSS-1.</title>
        <authorList>
            <person name="Shimoshige H."/>
            <person name="Kobayashi H."/>
            <person name="Maekawa T."/>
        </authorList>
    </citation>
    <scope>NUCLEOTIDE SEQUENCE [LARGE SCALE GENOMIC DNA]</scope>
    <source>
        <strain evidence="10 11">SIID29052-01</strain>
    </source>
</reference>
<dbReference type="SMART" id="SM00729">
    <property type="entry name" value="Elp3"/>
    <property type="match status" value="1"/>
</dbReference>
<dbReference type="PANTHER" id="PTHR43409">
    <property type="entry name" value="ANAEROBIC MAGNESIUM-PROTOPORPHYRIN IX MONOMETHYL ESTER CYCLASE-RELATED"/>
    <property type="match status" value="1"/>
</dbReference>
<evidence type="ECO:0000259" key="8">
    <source>
        <dbReference type="PROSITE" id="PS51332"/>
    </source>
</evidence>
<dbReference type="InterPro" id="IPR051198">
    <property type="entry name" value="BchE-like"/>
</dbReference>
<proteinExistence type="predicted"/>
<dbReference type="Gene3D" id="3.20.20.70">
    <property type="entry name" value="Aldolase class I"/>
    <property type="match status" value="1"/>
</dbReference>
<dbReference type="PROSITE" id="PS51332">
    <property type="entry name" value="B12_BINDING"/>
    <property type="match status" value="1"/>
</dbReference>
<name>A0A6V8LZK3_9BACT</name>
<dbReference type="EMBL" id="BLTE01000028">
    <property type="protein sequence ID" value="GFK95981.1"/>
    <property type="molecule type" value="Genomic_DNA"/>
</dbReference>
<dbReference type="SFLD" id="SFLDG01123">
    <property type="entry name" value="methyltransferase_(Class_B)"/>
    <property type="match status" value="1"/>
</dbReference>
<keyword evidence="11" id="KW-1185">Reference proteome</keyword>
<evidence type="ECO:0000256" key="7">
    <source>
        <dbReference type="ARBA" id="ARBA00023014"/>
    </source>
</evidence>
<reference evidence="10 11" key="1">
    <citation type="submission" date="2020-04" db="EMBL/GenBank/DDBJ databases">
        <authorList>
            <consortium name="Desulfovibrio sp. FSS-1 genome sequencing consortium"/>
            <person name="Shimoshige H."/>
            <person name="Kobayashi H."/>
            <person name="Maekawa T."/>
        </authorList>
    </citation>
    <scope>NUCLEOTIDE SEQUENCE [LARGE SCALE GENOMIC DNA]</scope>
    <source>
        <strain evidence="10 11">SIID29052-01</strain>
    </source>
</reference>
<dbReference type="GO" id="GO:0046872">
    <property type="term" value="F:metal ion binding"/>
    <property type="evidence" value="ECO:0007669"/>
    <property type="project" value="UniProtKB-KW"/>
</dbReference>
<keyword evidence="7" id="KW-0411">Iron-sulfur</keyword>
<feature type="domain" description="Radical SAM core" evidence="9">
    <location>
        <begin position="202"/>
        <end position="429"/>
    </location>
</feature>
<dbReference type="RefSeq" id="WP_173087118.1">
    <property type="nucleotide sequence ID" value="NZ_BLTE01000028.1"/>
</dbReference>
<dbReference type="SFLD" id="SFLDS00029">
    <property type="entry name" value="Radical_SAM"/>
    <property type="match status" value="1"/>
</dbReference>
<evidence type="ECO:0000313" key="11">
    <source>
        <dbReference type="Proteomes" id="UP000494245"/>
    </source>
</evidence>
<evidence type="ECO:0000256" key="6">
    <source>
        <dbReference type="ARBA" id="ARBA00023004"/>
    </source>
</evidence>
<sequence>MKLSISYPPLESSKGVALLSQNRQFQWFTNPTYIYPMVPSYAASLCQERGHRVFWDDGIAEEMTYAAWLDRIKREKPELIAMESKTPVIKRHWKIVEELKRELPGTKVALMGDHVTALPRESMENCPADFVIAGGDFDFILADLADHLDGKTPALPGGVWFRENGEIKDTGPASLEHDLEKLPHIDRALTRWELYAYKNGNFKHTPGTYVYAGRDCWWGKCTFCSWTTLYPGRNYRTVSVERHLDEIEMLAAMGVKEIFDDSGCFPKGQWLEDFCRGMVKRGLHKKVVMGCNMRVGALSQEQWHLLKAANFRFILIGLESVVQTTLDRLVKGIKVAQIEETLRMCKKAGLSPHITTMVGYPWETREDARATIDFAKRMFVSGVLDTLQATIVVPYPGTPLFAEAKAQGWLLTEDWDDYDMRQSVWRSPLTNEDVLQFKNELYKAALTPAFILRKILSIRSMDDIAFFYRAAGKLIGHLLNTRKGCAECKK</sequence>
<keyword evidence="4" id="KW-0949">S-adenosyl-L-methionine</keyword>
<evidence type="ECO:0000256" key="2">
    <source>
        <dbReference type="ARBA" id="ARBA00022603"/>
    </source>
</evidence>
<dbReference type="GO" id="GO:0031419">
    <property type="term" value="F:cobalamin binding"/>
    <property type="evidence" value="ECO:0007669"/>
    <property type="project" value="InterPro"/>
</dbReference>
<dbReference type="AlphaFoldDB" id="A0A6V8LZK3"/>
<evidence type="ECO:0000256" key="3">
    <source>
        <dbReference type="ARBA" id="ARBA00022679"/>
    </source>
</evidence>
<dbReference type="InterPro" id="IPR034466">
    <property type="entry name" value="Methyltransferase_Class_B"/>
</dbReference>
<keyword evidence="5" id="KW-0479">Metal-binding</keyword>
<feature type="domain" description="B12-binding" evidence="8">
    <location>
        <begin position="22"/>
        <end position="155"/>
    </location>
</feature>
<dbReference type="PROSITE" id="PS51918">
    <property type="entry name" value="RADICAL_SAM"/>
    <property type="match status" value="1"/>
</dbReference>
<gene>
    <name evidence="10" type="primary">hpnR_3</name>
    <name evidence="10" type="ORF">NNJEOMEG_03855</name>
</gene>
<comment type="caution">
    <text evidence="10">The sequence shown here is derived from an EMBL/GenBank/DDBJ whole genome shotgun (WGS) entry which is preliminary data.</text>
</comment>
<organism evidence="10 11">
    <name type="scientific">Fundidesulfovibrio magnetotacticus</name>
    <dbReference type="NCBI Taxonomy" id="2730080"/>
    <lineage>
        <taxon>Bacteria</taxon>
        <taxon>Pseudomonadati</taxon>
        <taxon>Thermodesulfobacteriota</taxon>
        <taxon>Desulfovibrionia</taxon>
        <taxon>Desulfovibrionales</taxon>
        <taxon>Desulfovibrionaceae</taxon>
        <taxon>Fundidesulfovibrio</taxon>
    </lineage>
</organism>
<dbReference type="InterPro" id="IPR007197">
    <property type="entry name" value="rSAM"/>
</dbReference>
<dbReference type="GO" id="GO:0032259">
    <property type="term" value="P:methylation"/>
    <property type="evidence" value="ECO:0007669"/>
    <property type="project" value="UniProtKB-KW"/>
</dbReference>
<evidence type="ECO:0000259" key="9">
    <source>
        <dbReference type="PROSITE" id="PS51918"/>
    </source>
</evidence>
<dbReference type="Proteomes" id="UP000494245">
    <property type="component" value="Unassembled WGS sequence"/>
</dbReference>
<evidence type="ECO:0000313" key="10">
    <source>
        <dbReference type="EMBL" id="GFK95981.1"/>
    </source>
</evidence>
<keyword evidence="2 10" id="KW-0489">Methyltransferase</keyword>
<dbReference type="InterPro" id="IPR006638">
    <property type="entry name" value="Elp3/MiaA/NifB-like_rSAM"/>
</dbReference>
<dbReference type="SFLD" id="SFLDG01082">
    <property type="entry name" value="B12-binding_domain_containing"/>
    <property type="match status" value="1"/>
</dbReference>
<keyword evidence="3 10" id="KW-0808">Transferase</keyword>
<dbReference type="InterPro" id="IPR058240">
    <property type="entry name" value="rSAM_sf"/>
</dbReference>
<accession>A0A6V8LZK3</accession>
<evidence type="ECO:0000256" key="5">
    <source>
        <dbReference type="ARBA" id="ARBA00022723"/>
    </source>
</evidence>
<dbReference type="Pfam" id="PF04055">
    <property type="entry name" value="Radical_SAM"/>
    <property type="match status" value="1"/>
</dbReference>
<evidence type="ECO:0000256" key="1">
    <source>
        <dbReference type="ARBA" id="ARBA00001966"/>
    </source>
</evidence>
<keyword evidence="6" id="KW-0408">Iron</keyword>
<dbReference type="Gene3D" id="3.40.50.280">
    <property type="entry name" value="Cobalamin-binding domain"/>
    <property type="match status" value="1"/>
</dbReference>
<dbReference type="EC" id="2.1.1.-" evidence="10"/>
<dbReference type="InterPro" id="IPR013785">
    <property type="entry name" value="Aldolase_TIM"/>
</dbReference>
<dbReference type="GO" id="GO:0051539">
    <property type="term" value="F:4 iron, 4 sulfur cluster binding"/>
    <property type="evidence" value="ECO:0007669"/>
    <property type="project" value="UniProtKB-KW"/>
</dbReference>
<dbReference type="SUPFAM" id="SSF102114">
    <property type="entry name" value="Radical SAM enzymes"/>
    <property type="match status" value="1"/>
</dbReference>
<dbReference type="GO" id="GO:0008168">
    <property type="term" value="F:methyltransferase activity"/>
    <property type="evidence" value="ECO:0007669"/>
    <property type="project" value="UniProtKB-KW"/>
</dbReference>
<dbReference type="InterPro" id="IPR006158">
    <property type="entry name" value="Cobalamin-bd"/>
</dbReference>